<comment type="caution">
    <text evidence="9">The sequence shown here is derived from an EMBL/GenBank/DDBJ whole genome shotgun (WGS) entry which is preliminary data.</text>
</comment>
<evidence type="ECO:0000259" key="8">
    <source>
        <dbReference type="PROSITE" id="PS50850"/>
    </source>
</evidence>
<gene>
    <name evidence="9" type="ORF">B0H66DRAFT_643839</name>
</gene>
<keyword evidence="10" id="KW-1185">Reference proteome</keyword>
<evidence type="ECO:0000256" key="4">
    <source>
        <dbReference type="ARBA" id="ARBA00022989"/>
    </source>
</evidence>
<proteinExistence type="predicted"/>
<protein>
    <submittedName>
        <fullName evidence="9">Major facilitator superfamily domain-containing protein</fullName>
    </submittedName>
</protein>
<feature type="transmembrane region" description="Helical" evidence="7">
    <location>
        <begin position="97"/>
        <end position="115"/>
    </location>
</feature>
<dbReference type="InterPro" id="IPR020846">
    <property type="entry name" value="MFS_dom"/>
</dbReference>
<feature type="transmembrane region" description="Helical" evidence="7">
    <location>
        <begin position="290"/>
        <end position="312"/>
    </location>
</feature>
<feature type="transmembrane region" description="Helical" evidence="7">
    <location>
        <begin position="184"/>
        <end position="207"/>
    </location>
</feature>
<dbReference type="PANTHER" id="PTHR23501">
    <property type="entry name" value="MAJOR FACILITATOR SUPERFAMILY"/>
    <property type="match status" value="1"/>
</dbReference>
<keyword evidence="5 7" id="KW-0472">Membrane</keyword>
<feature type="transmembrane region" description="Helical" evidence="7">
    <location>
        <begin position="219"/>
        <end position="238"/>
    </location>
</feature>
<feature type="transmembrane region" description="Helical" evidence="7">
    <location>
        <begin position="59"/>
        <end position="85"/>
    </location>
</feature>
<feature type="domain" description="Major facilitator superfamily (MFS) profile" evidence="8">
    <location>
        <begin position="62"/>
        <end position="554"/>
    </location>
</feature>
<reference evidence="9" key="2">
    <citation type="submission" date="2023-06" db="EMBL/GenBank/DDBJ databases">
        <authorList>
            <consortium name="Lawrence Berkeley National Laboratory"/>
            <person name="Haridas S."/>
            <person name="Hensen N."/>
            <person name="Bonometti L."/>
            <person name="Westerberg I."/>
            <person name="Brannstrom I.O."/>
            <person name="Guillou S."/>
            <person name="Cros-Aarteil S."/>
            <person name="Calhoun S."/>
            <person name="Kuo A."/>
            <person name="Mondo S."/>
            <person name="Pangilinan J."/>
            <person name="Riley R."/>
            <person name="Labutti K."/>
            <person name="Andreopoulos B."/>
            <person name="Lipzen A."/>
            <person name="Chen C."/>
            <person name="Yanf M."/>
            <person name="Daum C."/>
            <person name="Ng V."/>
            <person name="Clum A."/>
            <person name="Steindorff A."/>
            <person name="Ohm R."/>
            <person name="Martin F."/>
            <person name="Silar P."/>
            <person name="Natvig D."/>
            <person name="Lalanne C."/>
            <person name="Gautier V."/>
            <person name="Ament-Velasquez S.L."/>
            <person name="Kruys A."/>
            <person name="Hutchinson M.I."/>
            <person name="Powell A.J."/>
            <person name="Barry K."/>
            <person name="Miller A.N."/>
            <person name="Grigoriev I.V."/>
            <person name="Debuchy R."/>
            <person name="Gladieux P."/>
            <person name="Thoren M.H."/>
            <person name="Johannesson H."/>
        </authorList>
    </citation>
    <scope>NUCLEOTIDE SEQUENCE</scope>
    <source>
        <strain evidence="9">CBS 118394</strain>
    </source>
</reference>
<accession>A0AAE0HTM4</accession>
<evidence type="ECO:0000313" key="9">
    <source>
        <dbReference type="EMBL" id="KAK3312655.1"/>
    </source>
</evidence>
<dbReference type="FunFam" id="1.20.1720.10:FF:000012">
    <property type="entry name" value="MFS toxin efflux pump (AflT)"/>
    <property type="match status" value="1"/>
</dbReference>
<evidence type="ECO:0000256" key="1">
    <source>
        <dbReference type="ARBA" id="ARBA00004141"/>
    </source>
</evidence>
<evidence type="ECO:0000256" key="2">
    <source>
        <dbReference type="ARBA" id="ARBA00022448"/>
    </source>
</evidence>
<evidence type="ECO:0000313" key="10">
    <source>
        <dbReference type="Proteomes" id="UP001283341"/>
    </source>
</evidence>
<feature type="transmembrane region" description="Helical" evidence="7">
    <location>
        <begin position="333"/>
        <end position="354"/>
    </location>
</feature>
<dbReference type="Gene3D" id="1.20.1250.20">
    <property type="entry name" value="MFS general substrate transporter like domains"/>
    <property type="match status" value="2"/>
</dbReference>
<evidence type="ECO:0000256" key="5">
    <source>
        <dbReference type="ARBA" id="ARBA00023136"/>
    </source>
</evidence>
<feature type="transmembrane region" description="Helical" evidence="7">
    <location>
        <begin position="390"/>
        <end position="411"/>
    </location>
</feature>
<feature type="region of interest" description="Disordered" evidence="6">
    <location>
        <begin position="1"/>
        <end position="31"/>
    </location>
</feature>
<feature type="transmembrane region" description="Helical" evidence="7">
    <location>
        <begin position="457"/>
        <end position="480"/>
    </location>
</feature>
<keyword evidence="3 7" id="KW-0812">Transmembrane</keyword>
<sequence length="574" mass="61113">MFDSEKTLNDSPASSQSPGADNQIWSSSDGNMMGQTGTNSPPLTATSEETKTYPKGWRLFFLIVALTLSNFLIALDQAIVATAVPKITDEFNAINDIGWYGSAYLLTVSCCQLLFGKFYTIFSIKWTFIIAILTFELGSLICAVAPSSTALIIGRAIAGLGGGGVFSGVYVITAHSVPVSRRPLFAGLDSATFGFGSVAGPLLGGVFTDKVTWRWCFYVNLPLGALSVFLVILSVANYRGTEARDNRGGWGKTIAVLDLPGLTSLLVAVVCLLLALQWGGTRYPWDAGRVIAILVLFTVLSVAFLALQWFLARDYKSLPSRQVATQRSVAAGCLFFLGWGAAFMSTVYFLPVWFQAIQGVSAFESGVRTIPLILGYAVASMLGGIAVTKLGYYTPFMLLASALMAVGAGLLTTLTPDSGAGAWIGYQAMFGIGLGFGADLPLVAVQTVLPLGQVASATGLLMFAQTLGATIFISVAQNVFARRLIIHLRRAFPGLDPLVVLDTGATKLRSVFDVDRNPAILTAYNKALNETFLVPTVMSSITMAGSLAMEWASVRDEPDARESSHAEGEAEHAL</sequence>
<dbReference type="GO" id="GO:0022857">
    <property type="term" value="F:transmembrane transporter activity"/>
    <property type="evidence" value="ECO:0007669"/>
    <property type="project" value="InterPro"/>
</dbReference>
<dbReference type="PROSITE" id="PS50850">
    <property type="entry name" value="MFS"/>
    <property type="match status" value="1"/>
</dbReference>
<feature type="transmembrane region" description="Helical" evidence="7">
    <location>
        <begin position="127"/>
        <end position="146"/>
    </location>
</feature>
<dbReference type="EMBL" id="JAUEDM010000008">
    <property type="protein sequence ID" value="KAK3312655.1"/>
    <property type="molecule type" value="Genomic_DNA"/>
</dbReference>
<dbReference type="GO" id="GO:0005886">
    <property type="term" value="C:plasma membrane"/>
    <property type="evidence" value="ECO:0007669"/>
    <property type="project" value="TreeGrafter"/>
</dbReference>
<feature type="transmembrane region" description="Helical" evidence="7">
    <location>
        <begin position="423"/>
        <end position="445"/>
    </location>
</feature>
<dbReference type="Proteomes" id="UP001283341">
    <property type="component" value="Unassembled WGS sequence"/>
</dbReference>
<dbReference type="CDD" id="cd17502">
    <property type="entry name" value="MFS_Azr1_MDR_like"/>
    <property type="match status" value="1"/>
</dbReference>
<evidence type="ECO:0000256" key="7">
    <source>
        <dbReference type="SAM" id="Phobius"/>
    </source>
</evidence>
<dbReference type="Pfam" id="PF07690">
    <property type="entry name" value="MFS_1"/>
    <property type="match status" value="1"/>
</dbReference>
<dbReference type="SUPFAM" id="SSF103473">
    <property type="entry name" value="MFS general substrate transporter"/>
    <property type="match status" value="1"/>
</dbReference>
<comment type="subcellular location">
    <subcellularLocation>
        <location evidence="1">Membrane</location>
        <topology evidence="1">Multi-pass membrane protein</topology>
    </subcellularLocation>
</comment>
<feature type="transmembrane region" description="Helical" evidence="7">
    <location>
        <begin position="259"/>
        <end position="278"/>
    </location>
</feature>
<keyword evidence="2" id="KW-0813">Transport</keyword>
<feature type="transmembrane region" description="Helical" evidence="7">
    <location>
        <begin position="152"/>
        <end position="172"/>
    </location>
</feature>
<dbReference type="AlphaFoldDB" id="A0AAE0HTM4"/>
<feature type="compositionally biased region" description="Polar residues" evidence="6">
    <location>
        <begin position="9"/>
        <end position="31"/>
    </location>
</feature>
<name>A0AAE0HTM4_9PEZI</name>
<evidence type="ECO:0000256" key="3">
    <source>
        <dbReference type="ARBA" id="ARBA00022692"/>
    </source>
</evidence>
<dbReference type="PANTHER" id="PTHR23501:SF199">
    <property type="entry name" value="MFS EFFLUX TRANSPORTER INPD-RELATED"/>
    <property type="match status" value="1"/>
</dbReference>
<reference evidence="9" key="1">
    <citation type="journal article" date="2023" name="Mol. Phylogenet. Evol.">
        <title>Genome-scale phylogeny and comparative genomics of the fungal order Sordariales.</title>
        <authorList>
            <person name="Hensen N."/>
            <person name="Bonometti L."/>
            <person name="Westerberg I."/>
            <person name="Brannstrom I.O."/>
            <person name="Guillou S."/>
            <person name="Cros-Aarteil S."/>
            <person name="Calhoun S."/>
            <person name="Haridas S."/>
            <person name="Kuo A."/>
            <person name="Mondo S."/>
            <person name="Pangilinan J."/>
            <person name="Riley R."/>
            <person name="LaButti K."/>
            <person name="Andreopoulos B."/>
            <person name="Lipzen A."/>
            <person name="Chen C."/>
            <person name="Yan M."/>
            <person name="Daum C."/>
            <person name="Ng V."/>
            <person name="Clum A."/>
            <person name="Steindorff A."/>
            <person name="Ohm R.A."/>
            <person name="Martin F."/>
            <person name="Silar P."/>
            <person name="Natvig D.O."/>
            <person name="Lalanne C."/>
            <person name="Gautier V."/>
            <person name="Ament-Velasquez S.L."/>
            <person name="Kruys A."/>
            <person name="Hutchinson M.I."/>
            <person name="Powell A.J."/>
            <person name="Barry K."/>
            <person name="Miller A.N."/>
            <person name="Grigoriev I.V."/>
            <person name="Debuchy R."/>
            <person name="Gladieux P."/>
            <person name="Hiltunen Thoren M."/>
            <person name="Johannesson H."/>
        </authorList>
    </citation>
    <scope>NUCLEOTIDE SEQUENCE</scope>
    <source>
        <strain evidence="9">CBS 118394</strain>
    </source>
</reference>
<dbReference type="InterPro" id="IPR036259">
    <property type="entry name" value="MFS_trans_sf"/>
</dbReference>
<dbReference type="FunFam" id="1.20.1250.20:FF:000196">
    <property type="entry name" value="MFS toxin efflux pump (AflT)"/>
    <property type="match status" value="1"/>
</dbReference>
<organism evidence="9 10">
    <name type="scientific">Apodospora peruviana</name>
    <dbReference type="NCBI Taxonomy" id="516989"/>
    <lineage>
        <taxon>Eukaryota</taxon>
        <taxon>Fungi</taxon>
        <taxon>Dikarya</taxon>
        <taxon>Ascomycota</taxon>
        <taxon>Pezizomycotina</taxon>
        <taxon>Sordariomycetes</taxon>
        <taxon>Sordariomycetidae</taxon>
        <taxon>Sordariales</taxon>
        <taxon>Lasiosphaeriaceae</taxon>
        <taxon>Apodospora</taxon>
    </lineage>
</organism>
<evidence type="ECO:0000256" key="6">
    <source>
        <dbReference type="SAM" id="MobiDB-lite"/>
    </source>
</evidence>
<dbReference type="InterPro" id="IPR011701">
    <property type="entry name" value="MFS"/>
</dbReference>
<keyword evidence="4 7" id="KW-1133">Transmembrane helix</keyword>